<dbReference type="EMBL" id="CAACVJ010000040">
    <property type="protein sequence ID" value="VEP12105.1"/>
    <property type="molecule type" value="Genomic_DNA"/>
</dbReference>
<keyword evidence="3" id="KW-1185">Reference proteome</keyword>
<sequence length="243" mass="27778">MKKLVAWDGLQIKSTELERVLQFGFFDSLALEMTNVLILRYHKNKLSFFLSEAALGFLGILFLVPINLLILQKWLLYSNQLQGFIIIIGISIILSLALLLGLNLYLWQQAKQLKSIATTLNKIDDYNRLINNFQLLTKFNTLSTVTTQDNSESSSEITTALQTTKDSLLNSLELEKFVLCNQELQSQDRYQLLNNLEDDLVQLMSLSSQQNETEYQQLLAEAIQIGLTVHQEVRKNMTLSVND</sequence>
<accession>A0A563VLB8</accession>
<organism evidence="2 3">
    <name type="scientific">Hyella patelloides LEGE 07179</name>
    <dbReference type="NCBI Taxonomy" id="945734"/>
    <lineage>
        <taxon>Bacteria</taxon>
        <taxon>Bacillati</taxon>
        <taxon>Cyanobacteriota</taxon>
        <taxon>Cyanophyceae</taxon>
        <taxon>Pleurocapsales</taxon>
        <taxon>Hyellaceae</taxon>
        <taxon>Hyella</taxon>
    </lineage>
</organism>
<keyword evidence="1" id="KW-1133">Transmembrane helix</keyword>
<evidence type="ECO:0000313" key="3">
    <source>
        <dbReference type="Proteomes" id="UP000320055"/>
    </source>
</evidence>
<reference evidence="2 3" key="1">
    <citation type="submission" date="2019-01" db="EMBL/GenBank/DDBJ databases">
        <authorList>
            <person name="Brito A."/>
        </authorList>
    </citation>
    <scope>NUCLEOTIDE SEQUENCE [LARGE SCALE GENOMIC DNA]</scope>
    <source>
        <strain evidence="2">1</strain>
    </source>
</reference>
<dbReference type="AlphaFoldDB" id="A0A563VLB8"/>
<feature type="transmembrane region" description="Helical" evidence="1">
    <location>
        <begin position="83"/>
        <end position="106"/>
    </location>
</feature>
<gene>
    <name evidence="2" type="ORF">H1P_1340005</name>
</gene>
<name>A0A563VLB8_9CYAN</name>
<dbReference type="RefSeq" id="WP_144869970.1">
    <property type="nucleotide sequence ID" value="NZ_LR213886.1"/>
</dbReference>
<dbReference type="OrthoDB" id="454580at2"/>
<feature type="transmembrane region" description="Helical" evidence="1">
    <location>
        <begin position="46"/>
        <end position="71"/>
    </location>
</feature>
<keyword evidence="1" id="KW-0812">Transmembrane</keyword>
<evidence type="ECO:0000256" key="1">
    <source>
        <dbReference type="SAM" id="Phobius"/>
    </source>
</evidence>
<protein>
    <submittedName>
        <fullName evidence="2">Uncharacterized protein</fullName>
    </submittedName>
</protein>
<proteinExistence type="predicted"/>
<evidence type="ECO:0000313" key="2">
    <source>
        <dbReference type="EMBL" id="VEP12105.1"/>
    </source>
</evidence>
<dbReference type="Proteomes" id="UP000320055">
    <property type="component" value="Unassembled WGS sequence"/>
</dbReference>
<keyword evidence="1" id="KW-0472">Membrane</keyword>